<evidence type="ECO:0000313" key="3">
    <source>
        <dbReference type="Proteomes" id="UP000763557"/>
    </source>
</evidence>
<dbReference type="Proteomes" id="UP000763557">
    <property type="component" value="Unassembled WGS sequence"/>
</dbReference>
<dbReference type="InterPro" id="IPR045592">
    <property type="entry name" value="DUF6461"/>
</dbReference>
<accession>A0ABX2F3B6</accession>
<keyword evidence="3" id="KW-1185">Reference proteome</keyword>
<protein>
    <recommendedName>
        <fullName evidence="4">DUF4192 domain-containing protein</fullName>
    </recommendedName>
</protein>
<feature type="region of interest" description="Disordered" evidence="1">
    <location>
        <begin position="342"/>
        <end position="386"/>
    </location>
</feature>
<sequence>MSRLNNYCVTVVEQPDPVRVLAAFGADLDTAVRGDARDELGLYSLATGYRPVVRVVEHGQWCVAVESFSFEGMREPVLRRLSAASRVVSVSLDHIPEYKMGFAELGDVIGPFQVPRRSDAGWHQLDAVADRVGVSLENWSDERRMRSAVEFAGDICGFPIDDGVVASPGTLGVILPLLPVSFAESGSVRSDIDAQIVALAESGSCEELAPAVSEQVRAMLADVGISSSELLDALAEPSGVVEDDSPVGQALRRVVAEQWLISGPPVGSRGRNVDVRSVDARVSAGLTAAALLRSGPRAAVAKMLDCRPGSEWRSQLIAGWEGVVATPKAIEAAAARLATHMSRRARSISVPGDRLPGREQAAERTRAVPYAGHRPASAAESDRSES</sequence>
<dbReference type="RefSeq" id="WP_173130301.1">
    <property type="nucleotide sequence ID" value="NZ_CBCSGW010000122.1"/>
</dbReference>
<evidence type="ECO:0000256" key="1">
    <source>
        <dbReference type="SAM" id="MobiDB-lite"/>
    </source>
</evidence>
<evidence type="ECO:0000313" key="2">
    <source>
        <dbReference type="EMBL" id="NRN65737.1"/>
    </source>
</evidence>
<proteinExistence type="predicted"/>
<dbReference type="EMBL" id="JAAATY010000007">
    <property type="protein sequence ID" value="NRN65737.1"/>
    <property type="molecule type" value="Genomic_DNA"/>
</dbReference>
<organism evidence="2 3">
    <name type="scientific">Kibdelosporangium persicum</name>
    <dbReference type="NCBI Taxonomy" id="2698649"/>
    <lineage>
        <taxon>Bacteria</taxon>
        <taxon>Bacillati</taxon>
        <taxon>Actinomycetota</taxon>
        <taxon>Actinomycetes</taxon>
        <taxon>Pseudonocardiales</taxon>
        <taxon>Pseudonocardiaceae</taxon>
        <taxon>Kibdelosporangium</taxon>
    </lineage>
</organism>
<name>A0ABX2F3B6_9PSEU</name>
<evidence type="ECO:0008006" key="4">
    <source>
        <dbReference type="Google" id="ProtNLM"/>
    </source>
</evidence>
<feature type="compositionally biased region" description="Basic and acidic residues" evidence="1">
    <location>
        <begin position="355"/>
        <end position="366"/>
    </location>
</feature>
<gene>
    <name evidence="2" type="ORF">GC106_29520</name>
</gene>
<reference evidence="2 3" key="1">
    <citation type="submission" date="2020-01" db="EMBL/GenBank/DDBJ databases">
        <title>Kibdelosporangium persica a novel Actinomycetes from a hot desert in Iran.</title>
        <authorList>
            <person name="Safaei N."/>
            <person name="Zaburannyi N."/>
            <person name="Mueller R."/>
            <person name="Wink J."/>
        </authorList>
    </citation>
    <scope>NUCLEOTIDE SEQUENCE [LARGE SCALE GENOMIC DNA]</scope>
    <source>
        <strain evidence="2 3">4NS15</strain>
    </source>
</reference>
<dbReference type="Pfam" id="PF20062">
    <property type="entry name" value="DUF6461"/>
    <property type="match status" value="1"/>
</dbReference>
<comment type="caution">
    <text evidence="2">The sequence shown here is derived from an EMBL/GenBank/DDBJ whole genome shotgun (WGS) entry which is preliminary data.</text>
</comment>